<dbReference type="GO" id="GO:0003995">
    <property type="term" value="F:acyl-CoA dehydrogenase activity"/>
    <property type="evidence" value="ECO:0007669"/>
    <property type="project" value="TreeGrafter"/>
</dbReference>
<evidence type="ECO:0000259" key="3">
    <source>
        <dbReference type="Pfam" id="PF08028"/>
    </source>
</evidence>
<dbReference type="Gene3D" id="1.20.140.10">
    <property type="entry name" value="Butyryl-CoA Dehydrogenase, subunit A, domain 3"/>
    <property type="match status" value="1"/>
</dbReference>
<dbReference type="InterPro" id="IPR046373">
    <property type="entry name" value="Acyl-CoA_Oxase/DH_mid-dom_sf"/>
</dbReference>
<dbReference type="Gene3D" id="2.40.110.10">
    <property type="entry name" value="Butyryl-CoA Dehydrogenase, subunit A, domain 2"/>
    <property type="match status" value="1"/>
</dbReference>
<evidence type="ECO:0000256" key="1">
    <source>
        <dbReference type="ARBA" id="ARBA00023002"/>
    </source>
</evidence>
<dbReference type="PANTHER" id="PTHR43884:SF12">
    <property type="entry name" value="ISOVALERYL-COA DEHYDROGENASE, MITOCHONDRIAL-RELATED"/>
    <property type="match status" value="1"/>
</dbReference>
<dbReference type="Pfam" id="PF02771">
    <property type="entry name" value="Acyl-CoA_dh_N"/>
    <property type="match status" value="1"/>
</dbReference>
<accession>A0A1H3PC75</accession>
<dbReference type="Proteomes" id="UP000199515">
    <property type="component" value="Unassembled WGS sequence"/>
</dbReference>
<keyword evidence="1" id="KW-0560">Oxidoreductase</keyword>
<dbReference type="AlphaFoldDB" id="A0A1H3PC75"/>
<dbReference type="SUPFAM" id="SSF47203">
    <property type="entry name" value="Acyl-CoA dehydrogenase C-terminal domain-like"/>
    <property type="match status" value="1"/>
</dbReference>
<dbReference type="Gene3D" id="1.10.540.10">
    <property type="entry name" value="Acyl-CoA dehydrogenase/oxidase, N-terminal domain"/>
    <property type="match status" value="1"/>
</dbReference>
<dbReference type="InterPro" id="IPR009100">
    <property type="entry name" value="AcylCoA_DH/oxidase_NM_dom_sf"/>
</dbReference>
<dbReference type="STRING" id="589385.SAMN05421504_108125"/>
<dbReference type="InterPro" id="IPR013107">
    <property type="entry name" value="Acyl-CoA_DH_C"/>
</dbReference>
<name>A0A1H3PC75_9PSEU</name>
<dbReference type="OrthoDB" id="2986495at2"/>
<gene>
    <name evidence="4" type="ORF">SAMN05421504_108125</name>
</gene>
<dbReference type="GO" id="GO:0050660">
    <property type="term" value="F:flavin adenine dinucleotide binding"/>
    <property type="evidence" value="ECO:0007669"/>
    <property type="project" value="InterPro"/>
</dbReference>
<feature type="domain" description="Acyl-CoA dehydrogenase C-terminal" evidence="3">
    <location>
        <begin position="235"/>
        <end position="353"/>
    </location>
</feature>
<dbReference type="InterPro" id="IPR013786">
    <property type="entry name" value="AcylCoA_DH/ox_N"/>
</dbReference>
<keyword evidence="5" id="KW-1185">Reference proteome</keyword>
<dbReference type="SUPFAM" id="SSF56645">
    <property type="entry name" value="Acyl-CoA dehydrogenase NM domain-like"/>
    <property type="match status" value="1"/>
</dbReference>
<organism evidence="4 5">
    <name type="scientific">Amycolatopsis xylanica</name>
    <dbReference type="NCBI Taxonomy" id="589385"/>
    <lineage>
        <taxon>Bacteria</taxon>
        <taxon>Bacillati</taxon>
        <taxon>Actinomycetota</taxon>
        <taxon>Actinomycetes</taxon>
        <taxon>Pseudonocardiales</taxon>
        <taxon>Pseudonocardiaceae</taxon>
        <taxon>Amycolatopsis</taxon>
    </lineage>
</organism>
<dbReference type="EMBL" id="FNON01000008">
    <property type="protein sequence ID" value="SDY98415.1"/>
    <property type="molecule type" value="Genomic_DNA"/>
</dbReference>
<sequence>MTVSAHPFAPPAHEAHWVVTARELATGFAATAAELDESAEIPLANLRALHASGLDAATLPEEHGGQNLSYRTFGAVLRLLSAACPSTACIWLMHIGAAGGLVQMSAPEAASFYADELKAGKRFANALSEPACGNLFLLPQQTAEPAEGGFRLTGAKRFVSGCEIADHFLVNALVDGTPAFFGHAPDDTMTYVPIWDTMGLRASRSQLLTFDGTLLRADRRCLPPSGPRPNHIAAGLAYLSLGIADAALAALTEHARSRTIPTTRQPLSDMQWLEFEAADAALKLDAAAMYAGHSMWLADQNSPGFIGSTVRAKPLANEAARDIAQLGVRVGGGSGYLRTSPIQRIFRDAQAGGLMAYSVEVCKAHLGKETLTALANE</sequence>
<dbReference type="PIRSF" id="PIRSF016578">
    <property type="entry name" value="HsaA"/>
    <property type="match status" value="1"/>
</dbReference>
<dbReference type="Pfam" id="PF08028">
    <property type="entry name" value="Acyl-CoA_dh_2"/>
    <property type="match status" value="1"/>
</dbReference>
<evidence type="ECO:0000313" key="5">
    <source>
        <dbReference type="Proteomes" id="UP000199515"/>
    </source>
</evidence>
<reference evidence="4 5" key="1">
    <citation type="submission" date="2016-10" db="EMBL/GenBank/DDBJ databases">
        <authorList>
            <person name="de Groot N.N."/>
        </authorList>
    </citation>
    <scope>NUCLEOTIDE SEQUENCE [LARGE SCALE GENOMIC DNA]</scope>
    <source>
        <strain evidence="4 5">CPCC 202699</strain>
    </source>
</reference>
<dbReference type="InterPro" id="IPR037069">
    <property type="entry name" value="AcylCoA_DH/ox_N_sf"/>
</dbReference>
<evidence type="ECO:0000313" key="4">
    <source>
        <dbReference type="EMBL" id="SDY98415.1"/>
    </source>
</evidence>
<evidence type="ECO:0000259" key="2">
    <source>
        <dbReference type="Pfam" id="PF02771"/>
    </source>
</evidence>
<protein>
    <submittedName>
        <fullName evidence="4">Acyl-CoA dehydrogenase</fullName>
    </submittedName>
</protein>
<dbReference type="PANTHER" id="PTHR43884">
    <property type="entry name" value="ACYL-COA DEHYDROGENASE"/>
    <property type="match status" value="1"/>
</dbReference>
<feature type="domain" description="Acyl-CoA dehydrogenase/oxidase N-terminal" evidence="2">
    <location>
        <begin position="20"/>
        <end position="104"/>
    </location>
</feature>
<dbReference type="RefSeq" id="WP_091295425.1">
    <property type="nucleotide sequence ID" value="NZ_FNON01000008.1"/>
</dbReference>
<proteinExistence type="predicted"/>
<dbReference type="InterPro" id="IPR036250">
    <property type="entry name" value="AcylCo_DH-like_C"/>
</dbReference>